<keyword evidence="2" id="KW-1185">Reference proteome</keyword>
<evidence type="ECO:0000313" key="2">
    <source>
        <dbReference type="Proteomes" id="UP001213907"/>
    </source>
</evidence>
<reference evidence="1 2" key="1">
    <citation type="submission" date="2022-11" db="EMBL/GenBank/DDBJ databases">
        <authorList>
            <person name="Siebert D."/>
            <person name="Busche T."/>
            <person name="Saydam E."/>
            <person name="Kalinowski J."/>
            <person name="Ruckert C."/>
            <person name="Blombach B."/>
        </authorList>
    </citation>
    <scope>NUCLEOTIDE SEQUENCE [LARGE SCALE GENOMIC DNA]</scope>
    <source>
        <strain evidence="1 2">DSM 1083</strain>
    </source>
</reference>
<name>A0ABY8BQ72_AFICR</name>
<gene>
    <name evidence="1" type="ORF">AFIC_002091</name>
</gene>
<dbReference type="RefSeq" id="WP_275246175.1">
    <property type="nucleotide sequence ID" value="NZ_BAABDX010000002.1"/>
</dbReference>
<sequence length="415" mass="46561">MTTEVAVLNKFGVALAADSAVTVETYVNAKSQRKVHNTANKLFTLSKFEPVGIMLYNSVTLGGIPWETLIKVHRKQLFKTKYPALEDYAKQFFIWLNGGSVFDDEQTRWIVFTNLFQAFASLKSSKNSKAAFVAALNKEISELKKLADVEGFDAAFRTTVANTYRATIDDCAKLVFKAKASYLNGQKRKIVDFAVLLLTKQRRLDNYSGIVIAGFGENEMMPSLREYVVDIVVCGRVRFWLKDTKTIGPMNASEVVPLADDEVIRTLITGISPSFEDHVLGNAINLMISLPETILAPVSQLTAVQKQKYTADARKSLPQHFRDFYGKMTEHRDKNYTNPIKQAIASLSLSDLSAVAETFLSASQIQKRVNPDLETVGGPVDVAVISKGDGFVWVKRKHYFEERINPSFRLRYLEQ</sequence>
<proteinExistence type="predicted"/>
<protein>
    <submittedName>
        <fullName evidence="1">Uncharacterized protein</fullName>
    </submittedName>
</protein>
<dbReference type="EMBL" id="CP113162">
    <property type="protein sequence ID" value="WEF50547.1"/>
    <property type="molecule type" value="Genomic_DNA"/>
</dbReference>
<dbReference type="Proteomes" id="UP001213907">
    <property type="component" value="Chromosome"/>
</dbReference>
<accession>A0ABY8BQ72</accession>
<evidence type="ECO:0000313" key="1">
    <source>
        <dbReference type="EMBL" id="WEF50547.1"/>
    </source>
</evidence>
<organism evidence="1 2">
    <name type="scientific">Afipia carboxydohydrogena</name>
    <name type="common">Pseudomonas carboxydohydrogena</name>
    <dbReference type="NCBI Taxonomy" id="290"/>
    <lineage>
        <taxon>Bacteria</taxon>
        <taxon>Pseudomonadati</taxon>
        <taxon>Pseudomonadota</taxon>
        <taxon>Alphaproteobacteria</taxon>
        <taxon>Hyphomicrobiales</taxon>
        <taxon>Nitrobacteraceae</taxon>
        <taxon>Afipia</taxon>
    </lineage>
</organism>